<dbReference type="CDD" id="cd08948">
    <property type="entry name" value="5beta-POR_like_SDR_a"/>
    <property type="match status" value="1"/>
</dbReference>
<comment type="caution">
    <text evidence="2">The sequence shown here is derived from an EMBL/GenBank/DDBJ whole genome shotgun (WGS) entry which is preliminary data.</text>
</comment>
<dbReference type="Proteomes" id="UP000279259">
    <property type="component" value="Unassembled WGS sequence"/>
</dbReference>
<protein>
    <recommendedName>
        <fullName evidence="1">PRISE-like Rossmann-fold domain-containing protein</fullName>
    </recommendedName>
</protein>
<evidence type="ECO:0000313" key="2">
    <source>
        <dbReference type="EMBL" id="RSH94122.1"/>
    </source>
</evidence>
<reference evidence="2 3" key="1">
    <citation type="submission" date="2018-11" db="EMBL/GenBank/DDBJ databases">
        <title>Genome sequence of Saitozyma podzolica DSM 27192.</title>
        <authorList>
            <person name="Aliyu H."/>
            <person name="Gorte O."/>
            <person name="Ochsenreither K."/>
        </authorList>
    </citation>
    <scope>NUCLEOTIDE SEQUENCE [LARGE SCALE GENOMIC DNA]</scope>
    <source>
        <strain evidence="2 3">DSM 27192</strain>
    </source>
</reference>
<dbReference type="EMBL" id="RSCD01000003">
    <property type="protein sequence ID" value="RSH94122.1"/>
    <property type="molecule type" value="Genomic_DNA"/>
</dbReference>
<evidence type="ECO:0000259" key="1">
    <source>
        <dbReference type="Pfam" id="PF22917"/>
    </source>
</evidence>
<dbReference type="InterPro" id="IPR036291">
    <property type="entry name" value="NAD(P)-bd_dom_sf"/>
</dbReference>
<evidence type="ECO:0000313" key="3">
    <source>
        <dbReference type="Proteomes" id="UP000279259"/>
    </source>
</evidence>
<dbReference type="InterPro" id="IPR055222">
    <property type="entry name" value="PRISE-like_Rossmann-fold"/>
</dbReference>
<dbReference type="PANTHER" id="PTHR32487:SF0">
    <property type="entry name" value="3-OXO-DELTA(4,5)-STEROID 5-BETA-REDUCTASE"/>
    <property type="match status" value="1"/>
</dbReference>
<gene>
    <name evidence="2" type="ORF">EHS25_006776</name>
</gene>
<sequence>MSTAVVFGANGISGIAALRELLCRPEAEWKKVIAVSRRPPVLDHEDKRLIFKSVDLLGDEKGLERALKEAGAEDTTHGFYYAYVEKSDEDESVNVNQKMFENEAVTALEKLAPKLRVFQLQTGYKYYGSHLGNDKRALPPWSEDSPRHVGKNFQHTQEDILVERAKKNGWNWIITRPNIVVGTSKVGLHGNFMSMAVTVALYATACKALGEPFYFPGSTISYGLQNDHSTASNNAAFQVFLAQNEKAWNQIYNISDDNKSTFEILWPKIAKYFDVPLPTPEADEPKSQVKLGNDFYVAHSLVDWANTNQAKFPELAKQLGIDPKVFDYATWPFMQFALSRTWADTATMERARAVGWDRTLDTFEDGYKVVFEQLKREGVIPK</sequence>
<dbReference type="OrthoDB" id="1731983at2759"/>
<name>A0A427YSR2_9TREE</name>
<dbReference type="PANTHER" id="PTHR32487">
    <property type="entry name" value="3-OXO-DELTA(4,5)-STEROID 5-BETA-REDUCTASE"/>
    <property type="match status" value="1"/>
</dbReference>
<dbReference type="AlphaFoldDB" id="A0A427YSR2"/>
<accession>A0A427YSR2</accession>
<dbReference type="Pfam" id="PF22917">
    <property type="entry name" value="PRISE"/>
    <property type="match status" value="1"/>
</dbReference>
<dbReference type="Gene3D" id="3.40.50.720">
    <property type="entry name" value="NAD(P)-binding Rossmann-like Domain"/>
    <property type="match status" value="1"/>
</dbReference>
<keyword evidence="3" id="KW-1185">Reference proteome</keyword>
<feature type="domain" description="PRISE-like Rossmann-fold" evidence="1">
    <location>
        <begin position="4"/>
        <end position="381"/>
    </location>
</feature>
<proteinExistence type="predicted"/>
<dbReference type="STRING" id="1890683.A0A427YSR2"/>
<organism evidence="2 3">
    <name type="scientific">Saitozyma podzolica</name>
    <dbReference type="NCBI Taxonomy" id="1890683"/>
    <lineage>
        <taxon>Eukaryota</taxon>
        <taxon>Fungi</taxon>
        <taxon>Dikarya</taxon>
        <taxon>Basidiomycota</taxon>
        <taxon>Agaricomycotina</taxon>
        <taxon>Tremellomycetes</taxon>
        <taxon>Tremellales</taxon>
        <taxon>Trimorphomycetaceae</taxon>
        <taxon>Saitozyma</taxon>
    </lineage>
</organism>
<dbReference type="SUPFAM" id="SSF51735">
    <property type="entry name" value="NAD(P)-binding Rossmann-fold domains"/>
    <property type="match status" value="1"/>
</dbReference>